<evidence type="ECO:0000313" key="5">
    <source>
        <dbReference type="WBParaSite" id="TTAC_0000842001-mRNA-1"/>
    </source>
</evidence>
<dbReference type="SUPFAM" id="SSF47095">
    <property type="entry name" value="HMG-box"/>
    <property type="match status" value="2"/>
</dbReference>
<keyword evidence="1" id="KW-0539">Nucleus</keyword>
<dbReference type="WBParaSite" id="TTAC_0000842001-mRNA-1">
    <property type="protein sequence ID" value="TTAC_0000842001-mRNA-1"/>
    <property type="gene ID" value="TTAC_0000842001"/>
</dbReference>
<sequence length="215" mass="24225">MDKLASVFSVLRLGNIKCCCRSVAVESRKPVFSVYVKTHFNEVKSKHPIMKATEIMKKLSEMYRVASPSELAKLALSASTIRLKTEEERLESRKKLLFARKHGLPKPPPTTGYHVYLHEQLSGNKVAMGSAPQAMTSKLSAASKSWINLSERNKEAYINRALENRLAHLRDLKAWSESNGIPFSKRTTVLASRFYAKHHRKDATDKTVAVKASQK</sequence>
<evidence type="ECO:0000256" key="1">
    <source>
        <dbReference type="PROSITE-ProRule" id="PRU00267"/>
    </source>
</evidence>
<dbReference type="InterPro" id="IPR036910">
    <property type="entry name" value="HMG_box_dom_sf"/>
</dbReference>
<evidence type="ECO:0000313" key="4">
    <source>
        <dbReference type="Proteomes" id="UP000274429"/>
    </source>
</evidence>
<dbReference type="SMART" id="SM00398">
    <property type="entry name" value="HMG"/>
    <property type="match status" value="2"/>
</dbReference>
<keyword evidence="4" id="KW-1185">Reference proteome</keyword>
<reference evidence="5" key="1">
    <citation type="submission" date="2017-02" db="UniProtKB">
        <authorList>
            <consortium name="WormBaseParasite"/>
        </authorList>
    </citation>
    <scope>IDENTIFICATION</scope>
</reference>
<dbReference type="GO" id="GO:0003677">
    <property type="term" value="F:DNA binding"/>
    <property type="evidence" value="ECO:0007669"/>
    <property type="project" value="UniProtKB-UniRule"/>
</dbReference>
<dbReference type="STRING" id="6205.A0A0R3X4R8"/>
<dbReference type="EMBL" id="UYWX01020499">
    <property type="protein sequence ID" value="VDM32949.1"/>
    <property type="molecule type" value="Genomic_DNA"/>
</dbReference>
<dbReference type="CDD" id="cd00084">
    <property type="entry name" value="HMG-box_SF"/>
    <property type="match status" value="1"/>
</dbReference>
<feature type="domain" description="HMG box" evidence="2">
    <location>
        <begin position="106"/>
        <end position="176"/>
    </location>
</feature>
<accession>A0A0R3X4R8</accession>
<name>A0A0R3X4R8_HYDTA</name>
<feature type="DNA-binding region" description="HMG box" evidence="1">
    <location>
        <begin position="106"/>
        <end position="176"/>
    </location>
</feature>
<evidence type="ECO:0000313" key="3">
    <source>
        <dbReference type="EMBL" id="VDM32949.1"/>
    </source>
</evidence>
<protein>
    <submittedName>
        <fullName evidence="5">HMG box domain-containing protein</fullName>
    </submittedName>
</protein>
<dbReference type="PROSITE" id="PS50118">
    <property type="entry name" value="HMG_BOX_2"/>
    <property type="match status" value="1"/>
</dbReference>
<proteinExistence type="predicted"/>
<keyword evidence="1" id="KW-0238">DNA-binding</keyword>
<organism evidence="5">
    <name type="scientific">Hydatigena taeniaeformis</name>
    <name type="common">Feline tapeworm</name>
    <name type="synonym">Taenia taeniaeformis</name>
    <dbReference type="NCBI Taxonomy" id="6205"/>
    <lineage>
        <taxon>Eukaryota</taxon>
        <taxon>Metazoa</taxon>
        <taxon>Spiralia</taxon>
        <taxon>Lophotrochozoa</taxon>
        <taxon>Platyhelminthes</taxon>
        <taxon>Cestoda</taxon>
        <taxon>Eucestoda</taxon>
        <taxon>Cyclophyllidea</taxon>
        <taxon>Taeniidae</taxon>
        <taxon>Hydatigera</taxon>
    </lineage>
</organism>
<dbReference type="Pfam" id="PF00505">
    <property type="entry name" value="HMG_box"/>
    <property type="match status" value="1"/>
</dbReference>
<dbReference type="AlphaFoldDB" id="A0A0R3X4R8"/>
<dbReference type="GO" id="GO:0005634">
    <property type="term" value="C:nucleus"/>
    <property type="evidence" value="ECO:0007669"/>
    <property type="project" value="UniProtKB-UniRule"/>
</dbReference>
<dbReference type="Gene3D" id="1.10.30.10">
    <property type="entry name" value="High mobility group box domain"/>
    <property type="match status" value="2"/>
</dbReference>
<dbReference type="OrthoDB" id="5550281at2759"/>
<dbReference type="Proteomes" id="UP000274429">
    <property type="component" value="Unassembled WGS sequence"/>
</dbReference>
<reference evidence="3 4" key="2">
    <citation type="submission" date="2018-11" db="EMBL/GenBank/DDBJ databases">
        <authorList>
            <consortium name="Pathogen Informatics"/>
        </authorList>
    </citation>
    <scope>NUCLEOTIDE SEQUENCE [LARGE SCALE GENOMIC DNA]</scope>
</reference>
<evidence type="ECO:0000259" key="2">
    <source>
        <dbReference type="PROSITE" id="PS50118"/>
    </source>
</evidence>
<dbReference type="InterPro" id="IPR009071">
    <property type="entry name" value="HMG_box_dom"/>
</dbReference>
<gene>
    <name evidence="3" type="ORF">TTAC_LOCUS8405</name>
</gene>